<sequence>MVSTRRSRTKSPEEFPQLADNGLYASDIRGDGNCLFNALSDQMYGHQDAHRALRNATIEHMRLNSDVYSQYLSVNPVRRNPKRKNTPVPTVNNSIPSDDEIRKRFEVHLLKMGQPGEWADNMEVVAFASAFNVHVRVWQSSFNYTFSPRMDVVRLNDGSLSSFSSDDSGVDSASEATDHDSLSSTTDTSTNSDSISPKAATAGPTSKADVRPVLNIAYHSWEHYSSVRKINGPRTGPPHIHVTVPTTQNRARPQSEPVTRITMSSQSSERDDDDDIADRLPTKRRYHRLSHKRPEPQPEQKSDFNNVLKAYKEKREQTLKLRVSRAETPASSPEPIPSIEVPERKVLKLRLILKNPQRPISPITM</sequence>
<comment type="caution">
    <text evidence="1">The sequence shown here is derived from an EMBL/GenBank/DDBJ whole genome shotgun (WGS) entry which is preliminary data.</text>
</comment>
<dbReference type="EMBL" id="MU003499">
    <property type="protein sequence ID" value="KAF2473946.1"/>
    <property type="molecule type" value="Genomic_DNA"/>
</dbReference>
<accession>A0ACB6R667</accession>
<gene>
    <name evidence="1" type="ORF">BDR25DRAFT_312108</name>
</gene>
<proteinExistence type="predicted"/>
<protein>
    <submittedName>
        <fullName evidence="1">Cysteine proteinase</fullName>
    </submittedName>
</protein>
<name>A0ACB6R667_9PLEO</name>
<organism evidence="1 2">
    <name type="scientific">Lindgomyces ingoldianus</name>
    <dbReference type="NCBI Taxonomy" id="673940"/>
    <lineage>
        <taxon>Eukaryota</taxon>
        <taxon>Fungi</taxon>
        <taxon>Dikarya</taxon>
        <taxon>Ascomycota</taxon>
        <taxon>Pezizomycotina</taxon>
        <taxon>Dothideomycetes</taxon>
        <taxon>Pleosporomycetidae</taxon>
        <taxon>Pleosporales</taxon>
        <taxon>Lindgomycetaceae</taxon>
        <taxon>Lindgomyces</taxon>
    </lineage>
</organism>
<evidence type="ECO:0000313" key="1">
    <source>
        <dbReference type="EMBL" id="KAF2473946.1"/>
    </source>
</evidence>
<reference evidence="1" key="1">
    <citation type="journal article" date="2020" name="Stud. Mycol.">
        <title>101 Dothideomycetes genomes: a test case for predicting lifestyles and emergence of pathogens.</title>
        <authorList>
            <person name="Haridas S."/>
            <person name="Albert R."/>
            <person name="Binder M."/>
            <person name="Bloem J."/>
            <person name="Labutti K."/>
            <person name="Salamov A."/>
            <person name="Andreopoulos B."/>
            <person name="Baker S."/>
            <person name="Barry K."/>
            <person name="Bills G."/>
            <person name="Bluhm B."/>
            <person name="Cannon C."/>
            <person name="Castanera R."/>
            <person name="Culley D."/>
            <person name="Daum C."/>
            <person name="Ezra D."/>
            <person name="Gonzalez J."/>
            <person name="Henrissat B."/>
            <person name="Kuo A."/>
            <person name="Liang C."/>
            <person name="Lipzen A."/>
            <person name="Lutzoni F."/>
            <person name="Magnuson J."/>
            <person name="Mondo S."/>
            <person name="Nolan M."/>
            <person name="Ohm R."/>
            <person name="Pangilinan J."/>
            <person name="Park H.-J."/>
            <person name="Ramirez L."/>
            <person name="Alfaro M."/>
            <person name="Sun H."/>
            <person name="Tritt A."/>
            <person name="Yoshinaga Y."/>
            <person name="Zwiers L.-H."/>
            <person name="Turgeon B."/>
            <person name="Goodwin S."/>
            <person name="Spatafora J."/>
            <person name="Crous P."/>
            <person name="Grigoriev I."/>
        </authorList>
    </citation>
    <scope>NUCLEOTIDE SEQUENCE</scope>
    <source>
        <strain evidence="1">ATCC 200398</strain>
    </source>
</reference>
<evidence type="ECO:0000313" key="2">
    <source>
        <dbReference type="Proteomes" id="UP000799755"/>
    </source>
</evidence>
<dbReference type="Proteomes" id="UP000799755">
    <property type="component" value="Unassembled WGS sequence"/>
</dbReference>
<keyword evidence="2" id="KW-1185">Reference proteome</keyword>